<dbReference type="Proteomes" id="UP000004605">
    <property type="component" value="Unassembled WGS sequence"/>
</dbReference>
<reference evidence="1 2" key="1">
    <citation type="journal article" date="2012" name="Int. J. Syst. Evol. Microbiol.">
        <title>Vibrio caribbeanicus sp. nov., isolated from the marine sponge Scleritoderma cyanea.</title>
        <authorList>
            <person name="Hoffmann M."/>
            <person name="Monday S.R."/>
            <person name="Allard M.W."/>
            <person name="Strain E.A."/>
            <person name="Whittaker P."/>
            <person name="Naum M."/>
            <person name="McCarthy P.J."/>
            <person name="Lopez J.V."/>
            <person name="Fischer M."/>
            <person name="Brown E.W."/>
        </authorList>
    </citation>
    <scope>NUCLEOTIDE SEQUENCE [LARGE SCALE GENOMIC DNA]</scope>
    <source>
        <strain evidence="1 2">ATCC 700023</strain>
    </source>
</reference>
<evidence type="ECO:0000313" key="1">
    <source>
        <dbReference type="EMBL" id="EGU38827.1"/>
    </source>
</evidence>
<comment type="caution">
    <text evidence="1">The sequence shown here is derived from an EMBL/GenBank/DDBJ whole genome shotgun (WGS) entry which is preliminary data.</text>
</comment>
<accession>F9S2W6</accession>
<sequence length="47" mass="5676">MKCKLKKYYSELRHFERQNPNSKISTQSVIMRLKEIIKHDEAKKEPA</sequence>
<keyword evidence="2" id="KW-1185">Reference proteome</keyword>
<name>F9S2W6_9VIBR</name>
<gene>
    <name evidence="1" type="ORF">VII00023_12426</name>
</gene>
<protein>
    <submittedName>
        <fullName evidence="1">Uncharacterized protein</fullName>
    </submittedName>
</protein>
<dbReference type="EMBL" id="AFWF01000158">
    <property type="protein sequence ID" value="EGU38827.1"/>
    <property type="molecule type" value="Genomic_DNA"/>
</dbReference>
<proteinExistence type="predicted"/>
<evidence type="ECO:0000313" key="2">
    <source>
        <dbReference type="Proteomes" id="UP000004605"/>
    </source>
</evidence>
<dbReference type="AlphaFoldDB" id="F9S2W6"/>
<organism evidence="1 2">
    <name type="scientific">Vibrio ichthyoenteri ATCC 700023</name>
    <dbReference type="NCBI Taxonomy" id="870968"/>
    <lineage>
        <taxon>Bacteria</taxon>
        <taxon>Pseudomonadati</taxon>
        <taxon>Pseudomonadota</taxon>
        <taxon>Gammaproteobacteria</taxon>
        <taxon>Vibrionales</taxon>
        <taxon>Vibrionaceae</taxon>
        <taxon>Vibrio</taxon>
    </lineage>
</organism>